<evidence type="ECO:0000256" key="1">
    <source>
        <dbReference type="ARBA" id="ARBA00022679"/>
    </source>
</evidence>
<reference evidence="4 5" key="1">
    <citation type="submission" date="2021-09" db="EMBL/GenBank/DDBJ databases">
        <title>Isoptericola luteus sp. nov., a novel bacterium isolated from Harbin, the capital city of Heilongjiang province.</title>
        <authorList>
            <person name="Li J."/>
        </authorList>
    </citation>
    <scope>NUCLEOTIDE SEQUENCE [LARGE SCALE GENOMIC DNA]</scope>
    <source>
        <strain evidence="4 5">NEAU-Y5</strain>
    </source>
</reference>
<sequence>MTPRDLARQDDRFDAVVLAGGRARRLGGVPKPTLVLRGTTLEQHALAAAVGARRTVVVGPVPTTPAPGHRWPPGRDVVRTREDPPFGGPVAGLDAGLQALRRPAAAGGADDADDGDSEHPPWVLLLAVDVPHAAVAVPRLRAAAATAAPGTDGAYLVHDGRPQWLVGMYRHDALRRALATVCGPDGPAGIPVRQLLAPLRCLEVPDDEGLSQDVDTWDDARRLTVEARRPVAGPPDEPRPHSSQEARR</sequence>
<gene>
    <name evidence="4" type="ORF">LEP48_17735</name>
</gene>
<feature type="compositionally biased region" description="Basic and acidic residues" evidence="2">
    <location>
        <begin position="236"/>
        <end position="248"/>
    </location>
</feature>
<dbReference type="EMBL" id="JAIXCQ010000018">
    <property type="protein sequence ID" value="MCA5895173.1"/>
    <property type="molecule type" value="Genomic_DNA"/>
</dbReference>
<evidence type="ECO:0000313" key="5">
    <source>
        <dbReference type="Proteomes" id="UP001319870"/>
    </source>
</evidence>
<keyword evidence="5" id="KW-1185">Reference proteome</keyword>
<comment type="caution">
    <text evidence="4">The sequence shown here is derived from an EMBL/GenBank/DDBJ whole genome shotgun (WGS) entry which is preliminary data.</text>
</comment>
<feature type="region of interest" description="Disordered" evidence="2">
    <location>
        <begin position="225"/>
        <end position="248"/>
    </location>
</feature>
<organism evidence="4 5">
    <name type="scientific">Isoptericola luteus</name>
    <dbReference type="NCBI Taxonomy" id="2879484"/>
    <lineage>
        <taxon>Bacteria</taxon>
        <taxon>Bacillati</taxon>
        <taxon>Actinomycetota</taxon>
        <taxon>Actinomycetes</taxon>
        <taxon>Micrococcales</taxon>
        <taxon>Promicromonosporaceae</taxon>
        <taxon>Isoptericola</taxon>
    </lineage>
</organism>
<dbReference type="RefSeq" id="WP_225566905.1">
    <property type="nucleotide sequence ID" value="NZ_JAIXCQ010000018.1"/>
</dbReference>
<evidence type="ECO:0000313" key="4">
    <source>
        <dbReference type="EMBL" id="MCA5895173.1"/>
    </source>
</evidence>
<dbReference type="PANTHER" id="PTHR19136">
    <property type="entry name" value="MOLYBDENUM COFACTOR GUANYLYLTRANSFERASE"/>
    <property type="match status" value="1"/>
</dbReference>
<keyword evidence="1 4" id="KW-0808">Transferase</keyword>
<dbReference type="PANTHER" id="PTHR19136:SF81">
    <property type="entry name" value="MOLYBDENUM COFACTOR GUANYLYLTRANSFERASE"/>
    <property type="match status" value="1"/>
</dbReference>
<name>A0ABS7ZJH3_9MICO</name>
<accession>A0ABS7ZJH3</accession>
<dbReference type="InterPro" id="IPR029044">
    <property type="entry name" value="Nucleotide-diphossugar_trans"/>
</dbReference>
<dbReference type="SUPFAM" id="SSF53448">
    <property type="entry name" value="Nucleotide-diphospho-sugar transferases"/>
    <property type="match status" value="1"/>
</dbReference>
<evidence type="ECO:0000256" key="2">
    <source>
        <dbReference type="SAM" id="MobiDB-lite"/>
    </source>
</evidence>
<proteinExistence type="predicted"/>
<dbReference type="Proteomes" id="UP001319870">
    <property type="component" value="Unassembled WGS sequence"/>
</dbReference>
<protein>
    <submittedName>
        <fullName evidence="4">NTP transferase domain-containing protein</fullName>
    </submittedName>
</protein>
<evidence type="ECO:0000259" key="3">
    <source>
        <dbReference type="Pfam" id="PF12804"/>
    </source>
</evidence>
<dbReference type="Gene3D" id="3.90.550.10">
    <property type="entry name" value="Spore Coat Polysaccharide Biosynthesis Protein SpsA, Chain A"/>
    <property type="match status" value="1"/>
</dbReference>
<dbReference type="GO" id="GO:0016740">
    <property type="term" value="F:transferase activity"/>
    <property type="evidence" value="ECO:0007669"/>
    <property type="project" value="UniProtKB-KW"/>
</dbReference>
<feature type="domain" description="MobA-like NTP transferase" evidence="3">
    <location>
        <begin position="15"/>
        <end position="184"/>
    </location>
</feature>
<dbReference type="InterPro" id="IPR025877">
    <property type="entry name" value="MobA-like_NTP_Trfase"/>
</dbReference>
<dbReference type="Pfam" id="PF12804">
    <property type="entry name" value="NTP_transf_3"/>
    <property type="match status" value="1"/>
</dbReference>